<sequence>MASSSSKQSRGGAALPTSTNSTGDASDNVDVWCSPGGHVLSKLHKQRVLDQIKNGWVDDAIATAAMKLIKEEHPEIGGLRPTSLFYGQSKATSQERRNQLCRLRSFVFHDDFQQPRGRQVQILYTGSLHWVLATNYHEYERELVYVYDSLEEPVTELLVAKIAAVFRFANPKFRIVWPVVDQQKNNKDCGIFAIAFLVALCHKFDPSSLSFDSSMKLRKHLVRCFEAGSFSLTDLFPTRANPADVQRSLPGKLFNMVSQSVAQARRRIVLRDRSVHVICRCRMPVGKGAKDKTVICSNLLCTVRLYHESCVVIFDREFYAKIQRKYYTCPPCRDILLGY</sequence>
<evidence type="ECO:0000313" key="7">
    <source>
        <dbReference type="Proteomes" id="UP000192578"/>
    </source>
</evidence>
<evidence type="ECO:0000313" key="6">
    <source>
        <dbReference type="EMBL" id="OQV24516.1"/>
    </source>
</evidence>
<dbReference type="Pfam" id="PF02902">
    <property type="entry name" value="Peptidase_C48"/>
    <property type="match status" value="1"/>
</dbReference>
<feature type="domain" description="Ubiquitin-like protease family profile" evidence="5">
    <location>
        <begin position="39"/>
        <end position="200"/>
    </location>
</feature>
<dbReference type="Gene3D" id="3.40.395.10">
    <property type="entry name" value="Adenoviral Proteinase, Chain A"/>
    <property type="match status" value="1"/>
</dbReference>
<dbReference type="InterPro" id="IPR011011">
    <property type="entry name" value="Znf_FYVE_PHD"/>
</dbReference>
<name>A0A1W0XAG4_HYPEX</name>
<dbReference type="SUPFAM" id="SSF54001">
    <property type="entry name" value="Cysteine proteinases"/>
    <property type="match status" value="1"/>
</dbReference>
<evidence type="ECO:0000256" key="3">
    <source>
        <dbReference type="ARBA" id="ARBA00022801"/>
    </source>
</evidence>
<dbReference type="InterPro" id="IPR038765">
    <property type="entry name" value="Papain-like_cys_pep_sf"/>
</dbReference>
<dbReference type="EMBL" id="MTYJ01000006">
    <property type="protein sequence ID" value="OQV24516.1"/>
    <property type="molecule type" value="Genomic_DNA"/>
</dbReference>
<dbReference type="GO" id="GO:0006508">
    <property type="term" value="P:proteolysis"/>
    <property type="evidence" value="ECO:0007669"/>
    <property type="project" value="UniProtKB-KW"/>
</dbReference>
<dbReference type="AlphaFoldDB" id="A0A1W0XAG4"/>
<reference evidence="7" key="1">
    <citation type="submission" date="2017-01" db="EMBL/GenBank/DDBJ databases">
        <title>Comparative genomics of anhydrobiosis in the tardigrade Hypsibius dujardini.</title>
        <authorList>
            <person name="Yoshida Y."/>
            <person name="Koutsovoulos G."/>
            <person name="Laetsch D."/>
            <person name="Stevens L."/>
            <person name="Kumar S."/>
            <person name="Horikawa D."/>
            <person name="Ishino K."/>
            <person name="Komine S."/>
            <person name="Tomita M."/>
            <person name="Blaxter M."/>
            <person name="Arakawa K."/>
        </authorList>
    </citation>
    <scope>NUCLEOTIDE SEQUENCE [LARGE SCALE GENOMIC DNA]</scope>
    <source>
        <strain evidence="7">Z151</strain>
    </source>
</reference>
<protein>
    <recommendedName>
        <fullName evidence="5">Ubiquitin-like protease family profile domain-containing protein</fullName>
    </recommendedName>
</protein>
<evidence type="ECO:0000259" key="5">
    <source>
        <dbReference type="PROSITE" id="PS50600"/>
    </source>
</evidence>
<dbReference type="GO" id="GO:0008234">
    <property type="term" value="F:cysteine-type peptidase activity"/>
    <property type="evidence" value="ECO:0007669"/>
    <property type="project" value="InterPro"/>
</dbReference>
<dbReference type="PROSITE" id="PS50600">
    <property type="entry name" value="ULP_PROTEASE"/>
    <property type="match status" value="1"/>
</dbReference>
<accession>A0A1W0XAG4</accession>
<dbReference type="PANTHER" id="PTHR34718">
    <property type="entry name" value="PHD-TYPE DOMAIN-CONTAINING PROTEIN"/>
    <property type="match status" value="1"/>
</dbReference>
<evidence type="ECO:0000256" key="2">
    <source>
        <dbReference type="ARBA" id="ARBA00022670"/>
    </source>
</evidence>
<keyword evidence="3" id="KW-0378">Hydrolase</keyword>
<evidence type="ECO:0000256" key="4">
    <source>
        <dbReference type="SAM" id="MobiDB-lite"/>
    </source>
</evidence>
<proteinExistence type="inferred from homology"/>
<dbReference type="InterPro" id="IPR003653">
    <property type="entry name" value="Peptidase_C48_C"/>
</dbReference>
<dbReference type="OrthoDB" id="10054020at2759"/>
<dbReference type="SUPFAM" id="SSF57903">
    <property type="entry name" value="FYVE/PHD zinc finger"/>
    <property type="match status" value="1"/>
</dbReference>
<keyword evidence="7" id="KW-1185">Reference proteome</keyword>
<keyword evidence="2" id="KW-0645">Protease</keyword>
<feature type="region of interest" description="Disordered" evidence="4">
    <location>
        <begin position="1"/>
        <end position="26"/>
    </location>
</feature>
<gene>
    <name evidence="6" type="ORF">BV898_01578</name>
</gene>
<feature type="compositionally biased region" description="Polar residues" evidence="4">
    <location>
        <begin position="16"/>
        <end position="25"/>
    </location>
</feature>
<dbReference type="Gene3D" id="3.30.40.10">
    <property type="entry name" value="Zinc/RING finger domain, C3HC4 (zinc finger)"/>
    <property type="match status" value="1"/>
</dbReference>
<dbReference type="Proteomes" id="UP000192578">
    <property type="component" value="Unassembled WGS sequence"/>
</dbReference>
<comment type="similarity">
    <text evidence="1">Belongs to the peptidase C48 family.</text>
</comment>
<comment type="caution">
    <text evidence="6">The sequence shown here is derived from an EMBL/GenBank/DDBJ whole genome shotgun (WGS) entry which is preliminary data.</text>
</comment>
<dbReference type="PANTHER" id="PTHR34718:SF2">
    <property type="entry name" value="PHD-TYPE DOMAIN-CONTAINING PROTEIN"/>
    <property type="match status" value="1"/>
</dbReference>
<dbReference type="InterPro" id="IPR013083">
    <property type="entry name" value="Znf_RING/FYVE/PHD"/>
</dbReference>
<evidence type="ECO:0000256" key="1">
    <source>
        <dbReference type="ARBA" id="ARBA00005234"/>
    </source>
</evidence>
<organism evidence="6 7">
    <name type="scientific">Hypsibius exemplaris</name>
    <name type="common">Freshwater tardigrade</name>
    <dbReference type="NCBI Taxonomy" id="2072580"/>
    <lineage>
        <taxon>Eukaryota</taxon>
        <taxon>Metazoa</taxon>
        <taxon>Ecdysozoa</taxon>
        <taxon>Tardigrada</taxon>
        <taxon>Eutardigrada</taxon>
        <taxon>Parachela</taxon>
        <taxon>Hypsibioidea</taxon>
        <taxon>Hypsibiidae</taxon>
        <taxon>Hypsibius</taxon>
    </lineage>
</organism>